<dbReference type="KEGG" id="min:Minf_0489"/>
<evidence type="ECO:0000256" key="1">
    <source>
        <dbReference type="SAM" id="MobiDB-lite"/>
    </source>
</evidence>
<proteinExistence type="predicted"/>
<name>B3DZD0_METI4</name>
<dbReference type="eggNOG" id="ENOG5030HHY">
    <property type="taxonomic scope" value="Bacteria"/>
</dbReference>
<protein>
    <submittedName>
        <fullName evidence="2">Uncharacterized protein</fullName>
    </submittedName>
</protein>
<organism evidence="2 3">
    <name type="scientific">Methylacidiphilum infernorum (isolate V4)</name>
    <name type="common">Methylokorus infernorum (strain V4)</name>
    <dbReference type="NCBI Taxonomy" id="481448"/>
    <lineage>
        <taxon>Bacteria</taxon>
        <taxon>Pseudomonadati</taxon>
        <taxon>Verrucomicrobiota</taxon>
        <taxon>Methylacidiphilae</taxon>
        <taxon>Methylacidiphilales</taxon>
        <taxon>Methylacidiphilaceae</taxon>
        <taxon>Methylacidiphilum (ex Ratnadevi et al. 2023)</taxon>
    </lineage>
</organism>
<reference evidence="2 3" key="1">
    <citation type="journal article" date="2008" name="Biol. Direct">
        <title>Complete genome sequence of the extremely acidophilic methanotroph isolate V4, Methylacidiphilum infernorum, a representative of the bacterial phylum Verrucomicrobia.</title>
        <authorList>
            <person name="Hou S."/>
            <person name="Makarova K.S."/>
            <person name="Saw J.H."/>
            <person name="Senin P."/>
            <person name="Ly B.V."/>
            <person name="Zhou Z."/>
            <person name="Ren Y."/>
            <person name="Wang J."/>
            <person name="Galperin M.Y."/>
            <person name="Omelchenko M.V."/>
            <person name="Wolf Y.I."/>
            <person name="Yutin N."/>
            <person name="Koonin E.V."/>
            <person name="Stott M.B."/>
            <person name="Mountain B.W."/>
            <person name="Crowe M.A."/>
            <person name="Smirnova A.V."/>
            <person name="Dunfield P.F."/>
            <person name="Feng L."/>
            <person name="Wang L."/>
            <person name="Alam M."/>
        </authorList>
    </citation>
    <scope>NUCLEOTIDE SEQUENCE [LARGE SCALE GENOMIC DNA]</scope>
    <source>
        <strain evidence="3">Isolate V4</strain>
    </source>
</reference>
<gene>
    <name evidence="2" type="ordered locus">Minf_0489</name>
</gene>
<feature type="region of interest" description="Disordered" evidence="1">
    <location>
        <begin position="263"/>
        <end position="317"/>
    </location>
</feature>
<dbReference type="AlphaFoldDB" id="B3DZD0"/>
<feature type="compositionally biased region" description="Acidic residues" evidence="1">
    <location>
        <begin position="286"/>
        <end position="310"/>
    </location>
</feature>
<dbReference type="Proteomes" id="UP000009149">
    <property type="component" value="Chromosome"/>
</dbReference>
<sequence>MLPQSGRQPQLPCPRRAFSKQLQCRIRNCSGWSRERQASQLLRWSARYPMAKRKPSVNLPLFLTADGPGEGPGERKPALVKLKISFVFAYGANSYGNSCIGRKTVYNLLMKILCPVDQISCLRQGIDCNGDNIELDVNPQELSAEEREWLASVLQRKESGGHAVLYFPFPITPPSLEGFKQKMKQQMATGNDSRPEEMLHWDPSFSSTKGEQAKTPPPAPQKGADLKEAAKAAGLMGLGALGLAALENLLGFGRPQQNINIVVPPESSSEPEASGEDRDKLLTDDSAGDAEENLDDATIVDDDIDDDPGFSDDSWTI</sequence>
<dbReference type="EMBL" id="CP000975">
    <property type="protein sequence ID" value="ACD82547.1"/>
    <property type="molecule type" value="Genomic_DNA"/>
</dbReference>
<accession>B3DZD0</accession>
<evidence type="ECO:0000313" key="3">
    <source>
        <dbReference type="Proteomes" id="UP000009149"/>
    </source>
</evidence>
<evidence type="ECO:0000313" key="2">
    <source>
        <dbReference type="EMBL" id="ACD82547.1"/>
    </source>
</evidence>
<feature type="region of interest" description="Disordered" evidence="1">
    <location>
        <begin position="187"/>
        <end position="224"/>
    </location>
</feature>
<dbReference type="HOGENOM" id="CLU_876636_0_0_0"/>